<dbReference type="PROSITE" id="PS50089">
    <property type="entry name" value="ZF_RING_2"/>
    <property type="match status" value="1"/>
</dbReference>
<evidence type="ECO:0000256" key="9">
    <source>
        <dbReference type="ARBA" id="ARBA00022833"/>
    </source>
</evidence>
<evidence type="ECO:0000256" key="11">
    <source>
        <dbReference type="ARBA" id="ARBA00023136"/>
    </source>
</evidence>
<comment type="subcellular location">
    <subcellularLocation>
        <location evidence="2">Membrane</location>
        <topology evidence="2">Multi-pass membrane protein</topology>
    </subcellularLocation>
</comment>
<dbReference type="SMART" id="SM00184">
    <property type="entry name" value="RING"/>
    <property type="match status" value="1"/>
</dbReference>
<dbReference type="EC" id="2.3.2.27" evidence="3"/>
<dbReference type="GO" id="GO:0006511">
    <property type="term" value="P:ubiquitin-dependent protein catabolic process"/>
    <property type="evidence" value="ECO:0007669"/>
    <property type="project" value="TreeGrafter"/>
</dbReference>
<dbReference type="OMA" id="SGNIDWV"/>
<evidence type="ECO:0000256" key="12">
    <source>
        <dbReference type="PROSITE-ProRule" id="PRU00175"/>
    </source>
</evidence>
<keyword evidence="9" id="KW-0862">Zinc</keyword>
<feature type="compositionally biased region" description="Polar residues" evidence="13">
    <location>
        <begin position="640"/>
        <end position="672"/>
    </location>
</feature>
<dbReference type="Gene3D" id="3.30.40.10">
    <property type="entry name" value="Zinc/RING finger domain, C3HC4 (zinc finger)"/>
    <property type="match status" value="1"/>
</dbReference>
<protein>
    <recommendedName>
        <fullName evidence="3">RING-type E3 ubiquitin transferase</fullName>
        <ecNumber evidence="3">2.3.2.27</ecNumber>
    </recommendedName>
</protein>
<dbReference type="HOGENOM" id="CLU_007230_0_0_1"/>
<feature type="compositionally biased region" description="Basic and acidic residues" evidence="13">
    <location>
        <begin position="558"/>
        <end position="567"/>
    </location>
</feature>
<evidence type="ECO:0000313" key="16">
    <source>
        <dbReference type="EMBL" id="EMD89636.1"/>
    </source>
</evidence>
<keyword evidence="8" id="KW-0833">Ubl conjugation pathway</keyword>
<dbReference type="CDD" id="cd16454">
    <property type="entry name" value="RING-H2_PA-TM-RING"/>
    <property type="match status" value="1"/>
</dbReference>
<feature type="transmembrane region" description="Helical" evidence="14">
    <location>
        <begin position="456"/>
        <end position="476"/>
    </location>
</feature>
<accession>M2U788</accession>
<evidence type="ECO:0000256" key="4">
    <source>
        <dbReference type="ARBA" id="ARBA00022679"/>
    </source>
</evidence>
<evidence type="ECO:0000256" key="1">
    <source>
        <dbReference type="ARBA" id="ARBA00000900"/>
    </source>
</evidence>
<reference evidence="17" key="2">
    <citation type="journal article" date="2013" name="PLoS Genet.">
        <title>Comparative genome structure, secondary metabolite, and effector coding capacity across Cochliobolus pathogens.</title>
        <authorList>
            <person name="Condon B.J."/>
            <person name="Leng Y."/>
            <person name="Wu D."/>
            <person name="Bushley K.E."/>
            <person name="Ohm R.A."/>
            <person name="Otillar R."/>
            <person name="Martin J."/>
            <person name="Schackwitz W."/>
            <person name="Grimwood J."/>
            <person name="MohdZainudin N."/>
            <person name="Xue C."/>
            <person name="Wang R."/>
            <person name="Manning V.A."/>
            <person name="Dhillon B."/>
            <person name="Tu Z.J."/>
            <person name="Steffenson B.J."/>
            <person name="Salamov A."/>
            <person name="Sun H."/>
            <person name="Lowry S."/>
            <person name="LaButti K."/>
            <person name="Han J."/>
            <person name="Copeland A."/>
            <person name="Lindquist E."/>
            <person name="Barry K."/>
            <person name="Schmutz J."/>
            <person name="Baker S.E."/>
            <person name="Ciuffetti L.M."/>
            <person name="Grigoriev I.V."/>
            <person name="Zhong S."/>
            <person name="Turgeon B.G."/>
        </authorList>
    </citation>
    <scope>NUCLEOTIDE SEQUENCE [LARGE SCALE GENOMIC DNA]</scope>
    <source>
        <strain evidence="17">C5 / ATCC 48332 / race O</strain>
    </source>
</reference>
<evidence type="ECO:0000256" key="10">
    <source>
        <dbReference type="ARBA" id="ARBA00022989"/>
    </source>
</evidence>
<dbReference type="eggNOG" id="KOG0800">
    <property type="taxonomic scope" value="Eukaryota"/>
</dbReference>
<evidence type="ECO:0000256" key="6">
    <source>
        <dbReference type="ARBA" id="ARBA00022723"/>
    </source>
</evidence>
<feature type="region of interest" description="Disordered" evidence="13">
    <location>
        <begin position="123"/>
        <end position="189"/>
    </location>
</feature>
<dbReference type="InterPro" id="IPR001841">
    <property type="entry name" value="Znf_RING"/>
</dbReference>
<dbReference type="Gene3D" id="3.50.30.30">
    <property type="match status" value="1"/>
</dbReference>
<evidence type="ECO:0000259" key="15">
    <source>
        <dbReference type="PROSITE" id="PS50089"/>
    </source>
</evidence>
<dbReference type="GO" id="GO:0016020">
    <property type="term" value="C:membrane"/>
    <property type="evidence" value="ECO:0007669"/>
    <property type="project" value="UniProtKB-SubCell"/>
</dbReference>
<comment type="catalytic activity">
    <reaction evidence="1">
        <text>S-ubiquitinyl-[E2 ubiquitin-conjugating enzyme]-L-cysteine + [acceptor protein]-L-lysine = [E2 ubiquitin-conjugating enzyme]-L-cysteine + N(6)-ubiquitinyl-[acceptor protein]-L-lysine.</text>
        <dbReference type="EC" id="2.3.2.27"/>
    </reaction>
</comment>
<dbReference type="GO" id="GO:0008270">
    <property type="term" value="F:zinc ion binding"/>
    <property type="evidence" value="ECO:0007669"/>
    <property type="project" value="UniProtKB-KW"/>
</dbReference>
<dbReference type="EMBL" id="KB445578">
    <property type="protein sequence ID" value="EMD89636.1"/>
    <property type="molecule type" value="Genomic_DNA"/>
</dbReference>
<gene>
    <name evidence="16" type="ORF">COCHEDRAFT_1177372</name>
</gene>
<evidence type="ECO:0000256" key="8">
    <source>
        <dbReference type="ARBA" id="ARBA00022786"/>
    </source>
</evidence>
<dbReference type="GO" id="GO:0061630">
    <property type="term" value="F:ubiquitin protein ligase activity"/>
    <property type="evidence" value="ECO:0007669"/>
    <property type="project" value="UniProtKB-EC"/>
</dbReference>
<evidence type="ECO:0000256" key="7">
    <source>
        <dbReference type="ARBA" id="ARBA00022771"/>
    </source>
</evidence>
<sequence length="745" mass="80535">MRPLRLIVSLSTSLAAFTIVLYMVLGNSVDAEQGRFTSTSSSGGFKALFSFASPGSLFPPSAIISLTDDNSTFFLARPAAFGPSLPKEGLSGALWVGSGFDDDTIGAEGELGCSDVPGWHDNGDDFITTPQTTANAKNKLRNTILGKDVTPKDGVPESRHDSSDDIVTDDGTDDHLQPHGSKAHAQPGGLHADIQSLQESAEIIGKIVLLKRGGCGFLAKVQWAQSRGGIAVIVGDDVRGGALVRMYAKGDTSNITIPSLFTSHTTAHLLSSLIPNERVLTGAAQNSQNYTQKESRPAAHNKKYNQKTPKGTTATFQTGWLHSFMALFRAGSSENAHKAESRRPPTDGNVEWLEMESLDNDDKPIKTKSVAPSSILEKGSNDAKIGGQDWRVPNTLPQTSANEGQKAADPTSMAAISNGNELPTSDEYINTQVQHKGLWVTLTPTNVSSSPFFDTLLVLVVSPLVTLTVVYVLLLLRSRIRRRRWRAPKSVVERLPVRTYQTISDSPSSSAASLPADSPTTPLLQPLPSRSRSLDSRSRSSSDSDVPGASSSMQHGPRGREQEKRESGLAAWRRRYGGRQKECVVCLEEYVDGVSQVMSLPCGHEFHADCITPWLVTRRRTCPICKGDVVRSLSWRHDQLQSASPTRSSQPPTGGEDVQTQAAESHDMSPSASRPVPTPGSAQTSPRPTDDVEAGWTRDDSYRSPVSSLRELASSVSTVVWRGFDAVRNTTGFQRSPPEDVDRNR</sequence>
<feature type="domain" description="RING-type" evidence="15">
    <location>
        <begin position="583"/>
        <end position="626"/>
    </location>
</feature>
<dbReference type="STRING" id="701091.M2U788"/>
<dbReference type="InterPro" id="IPR046450">
    <property type="entry name" value="PA_dom_sf"/>
</dbReference>
<evidence type="ECO:0000256" key="13">
    <source>
        <dbReference type="SAM" id="MobiDB-lite"/>
    </source>
</evidence>
<evidence type="ECO:0000256" key="2">
    <source>
        <dbReference type="ARBA" id="ARBA00004141"/>
    </source>
</evidence>
<evidence type="ECO:0000256" key="3">
    <source>
        <dbReference type="ARBA" id="ARBA00012483"/>
    </source>
</evidence>
<keyword evidence="4" id="KW-0808">Transferase</keyword>
<dbReference type="AlphaFoldDB" id="M2U788"/>
<dbReference type="Pfam" id="PF13639">
    <property type="entry name" value="zf-RING_2"/>
    <property type="match status" value="1"/>
</dbReference>
<feature type="region of interest" description="Disordered" evidence="13">
    <location>
        <begin position="636"/>
        <end position="708"/>
    </location>
</feature>
<proteinExistence type="predicted"/>
<feature type="region of interest" description="Disordered" evidence="13">
    <location>
        <begin position="502"/>
        <end position="569"/>
    </location>
</feature>
<dbReference type="PANTHER" id="PTHR45977">
    <property type="entry name" value="TARGET OF ERK KINASE MPK-1"/>
    <property type="match status" value="1"/>
</dbReference>
<dbReference type="PANTHER" id="PTHR45977:SF4">
    <property type="entry name" value="RING-TYPE DOMAIN-CONTAINING PROTEIN"/>
    <property type="match status" value="1"/>
</dbReference>
<dbReference type="InterPro" id="IPR003137">
    <property type="entry name" value="PA_domain"/>
</dbReference>
<keyword evidence="11 14" id="KW-0472">Membrane</keyword>
<keyword evidence="5 14" id="KW-0812">Transmembrane</keyword>
<evidence type="ECO:0000256" key="14">
    <source>
        <dbReference type="SAM" id="Phobius"/>
    </source>
</evidence>
<reference evidence="16 17" key="1">
    <citation type="journal article" date="2012" name="PLoS Pathog.">
        <title>Diverse lifestyles and strategies of plant pathogenesis encoded in the genomes of eighteen Dothideomycetes fungi.</title>
        <authorList>
            <person name="Ohm R.A."/>
            <person name="Feau N."/>
            <person name="Henrissat B."/>
            <person name="Schoch C.L."/>
            <person name="Horwitz B.A."/>
            <person name="Barry K.W."/>
            <person name="Condon B.J."/>
            <person name="Copeland A.C."/>
            <person name="Dhillon B."/>
            <person name="Glaser F."/>
            <person name="Hesse C.N."/>
            <person name="Kosti I."/>
            <person name="LaButti K."/>
            <person name="Lindquist E.A."/>
            <person name="Lucas S."/>
            <person name="Salamov A.A."/>
            <person name="Bradshaw R.E."/>
            <person name="Ciuffetti L."/>
            <person name="Hamelin R.C."/>
            <person name="Kema G.H.J."/>
            <person name="Lawrence C."/>
            <person name="Scott J.A."/>
            <person name="Spatafora J.W."/>
            <person name="Turgeon B.G."/>
            <person name="de Wit P.J.G.M."/>
            <person name="Zhong S."/>
            <person name="Goodwin S.B."/>
            <person name="Grigoriev I.V."/>
        </authorList>
    </citation>
    <scope>NUCLEOTIDE SEQUENCE [LARGE SCALE GENOMIC DNA]</scope>
    <source>
        <strain evidence="17">C5 / ATCC 48332 / race O</strain>
    </source>
</reference>
<evidence type="ECO:0000313" key="17">
    <source>
        <dbReference type="Proteomes" id="UP000016936"/>
    </source>
</evidence>
<keyword evidence="6" id="KW-0479">Metal-binding</keyword>
<organism evidence="16 17">
    <name type="scientific">Cochliobolus heterostrophus (strain C5 / ATCC 48332 / race O)</name>
    <name type="common">Southern corn leaf blight fungus</name>
    <name type="synonym">Bipolaris maydis</name>
    <dbReference type="NCBI Taxonomy" id="701091"/>
    <lineage>
        <taxon>Eukaryota</taxon>
        <taxon>Fungi</taxon>
        <taxon>Dikarya</taxon>
        <taxon>Ascomycota</taxon>
        <taxon>Pezizomycotina</taxon>
        <taxon>Dothideomycetes</taxon>
        <taxon>Pleosporomycetidae</taxon>
        <taxon>Pleosporales</taxon>
        <taxon>Pleosporineae</taxon>
        <taxon>Pleosporaceae</taxon>
        <taxon>Bipolaris</taxon>
    </lineage>
</organism>
<dbReference type="GO" id="GO:0016567">
    <property type="term" value="P:protein ubiquitination"/>
    <property type="evidence" value="ECO:0007669"/>
    <property type="project" value="TreeGrafter"/>
</dbReference>
<name>M2U788_COCH5</name>
<feature type="compositionally biased region" description="Low complexity" evidence="13">
    <location>
        <begin position="504"/>
        <end position="531"/>
    </location>
</feature>
<dbReference type="Proteomes" id="UP000016936">
    <property type="component" value="Unassembled WGS sequence"/>
</dbReference>
<feature type="compositionally biased region" description="Basic and acidic residues" evidence="13">
    <location>
        <begin position="149"/>
        <end position="163"/>
    </location>
</feature>
<feature type="region of interest" description="Disordered" evidence="13">
    <location>
        <begin position="285"/>
        <end position="312"/>
    </location>
</feature>
<dbReference type="OrthoDB" id="5357315at2759"/>
<evidence type="ECO:0000256" key="5">
    <source>
        <dbReference type="ARBA" id="ARBA00022692"/>
    </source>
</evidence>
<keyword evidence="7 12" id="KW-0863">Zinc-finger</keyword>
<dbReference type="InterPro" id="IPR013083">
    <property type="entry name" value="Znf_RING/FYVE/PHD"/>
</dbReference>
<dbReference type="SUPFAM" id="SSF52025">
    <property type="entry name" value="PA domain"/>
    <property type="match status" value="1"/>
</dbReference>
<feature type="compositionally biased region" description="Basic and acidic residues" evidence="13">
    <location>
        <begin position="532"/>
        <end position="542"/>
    </location>
</feature>
<keyword evidence="10 14" id="KW-1133">Transmembrane helix</keyword>
<dbReference type="Pfam" id="PF02225">
    <property type="entry name" value="PA"/>
    <property type="match status" value="1"/>
</dbReference>
<keyword evidence="17" id="KW-1185">Reference proteome</keyword>
<dbReference type="FunFam" id="3.30.40.10:FF:000364">
    <property type="entry name" value="Protease-associated PA domain protein"/>
    <property type="match status" value="1"/>
</dbReference>
<dbReference type="SUPFAM" id="SSF57850">
    <property type="entry name" value="RING/U-box"/>
    <property type="match status" value="1"/>
</dbReference>